<evidence type="ECO:0000313" key="1">
    <source>
        <dbReference type="EMBL" id="EGC16846.1"/>
    </source>
</evidence>
<evidence type="ECO:0000313" key="2">
    <source>
        <dbReference type="Proteomes" id="UP000004088"/>
    </source>
</evidence>
<reference evidence="1 2" key="1">
    <citation type="submission" date="2011-01" db="EMBL/GenBank/DDBJ databases">
        <authorList>
            <person name="Muzny D."/>
            <person name="Qin X."/>
            <person name="Deng J."/>
            <person name="Jiang H."/>
            <person name="Liu Y."/>
            <person name="Qu J."/>
            <person name="Song X.-Z."/>
            <person name="Zhang L."/>
            <person name="Thornton R."/>
            <person name="Coyle M."/>
            <person name="Francisco L."/>
            <person name="Jackson L."/>
            <person name="Javaid M."/>
            <person name="Korchina V."/>
            <person name="Kovar C."/>
            <person name="Mata R."/>
            <person name="Mathew T."/>
            <person name="Ngo R."/>
            <person name="Nguyen L."/>
            <person name="Nguyen N."/>
            <person name="Okwuonu G."/>
            <person name="Ongeri F."/>
            <person name="Pham C."/>
            <person name="Simmons D."/>
            <person name="Wilczek-Boney K."/>
            <person name="Hale W."/>
            <person name="Jakkamsetti A."/>
            <person name="Pham P."/>
            <person name="Ruth R."/>
            <person name="San Lucas F."/>
            <person name="Warren J."/>
            <person name="Zhang J."/>
            <person name="Zhao Z."/>
            <person name="Zhou C."/>
            <person name="Zhu D."/>
            <person name="Lee S."/>
            <person name="Bess C."/>
            <person name="Blankenburg K."/>
            <person name="Forbes L."/>
            <person name="Fu Q."/>
            <person name="Gubbala S."/>
            <person name="Hirani K."/>
            <person name="Jayaseelan J.C."/>
            <person name="Lara F."/>
            <person name="Munidasa M."/>
            <person name="Palculict T."/>
            <person name="Patil S."/>
            <person name="Pu L.-L."/>
            <person name="Saada N."/>
            <person name="Tang L."/>
            <person name="Weissenberger G."/>
            <person name="Zhu Y."/>
            <person name="Hemphill L."/>
            <person name="Shang Y."/>
            <person name="Youmans B."/>
            <person name="Ayvaz T."/>
            <person name="Ross M."/>
            <person name="Santibanez J."/>
            <person name="Aqrawi P."/>
            <person name="Gross S."/>
            <person name="Joshi V."/>
            <person name="Fowler G."/>
            <person name="Nazareth L."/>
            <person name="Reid J."/>
            <person name="Worley K."/>
            <person name="Petrosino J."/>
            <person name="Highlander S."/>
            <person name="Gibbs R."/>
        </authorList>
    </citation>
    <scope>NUCLEOTIDE SEQUENCE [LARGE SCALE GENOMIC DNA]</scope>
    <source>
        <strain evidence="1 2">ATCC 33394</strain>
    </source>
</reference>
<organism evidence="1 2">
    <name type="scientific">Kingella denitrificans ATCC 33394</name>
    <dbReference type="NCBI Taxonomy" id="888741"/>
    <lineage>
        <taxon>Bacteria</taxon>
        <taxon>Pseudomonadati</taxon>
        <taxon>Pseudomonadota</taxon>
        <taxon>Betaproteobacteria</taxon>
        <taxon>Neisseriales</taxon>
        <taxon>Neisseriaceae</taxon>
        <taxon>Kingella</taxon>
    </lineage>
</organism>
<keyword evidence="2" id="KW-1185">Reference proteome</keyword>
<accession>F0F0L4</accession>
<name>F0F0L4_9NEIS</name>
<dbReference type="EMBL" id="AEWV01000030">
    <property type="protein sequence ID" value="EGC16846.1"/>
    <property type="molecule type" value="Genomic_DNA"/>
</dbReference>
<dbReference type="HOGENOM" id="CLU_3226327_0_0_4"/>
<feature type="non-terminal residue" evidence="1">
    <location>
        <position position="1"/>
    </location>
</feature>
<protein>
    <submittedName>
        <fullName evidence="1">Uncharacterized protein</fullName>
    </submittedName>
</protein>
<gene>
    <name evidence="1" type="ORF">HMPREF9098_1649</name>
</gene>
<dbReference type="Proteomes" id="UP000004088">
    <property type="component" value="Unassembled WGS sequence"/>
</dbReference>
<sequence>AKFLHKDRLKNKFGTKCAKHKTKQLARVQAAWAKWAIIGGILS</sequence>
<dbReference type="AlphaFoldDB" id="F0F0L4"/>
<proteinExistence type="predicted"/>
<comment type="caution">
    <text evidence="1">The sequence shown here is derived from an EMBL/GenBank/DDBJ whole genome shotgun (WGS) entry which is preliminary data.</text>
</comment>